<feature type="chain" id="PRO_5047103197" evidence="1">
    <location>
        <begin position="22"/>
        <end position="134"/>
    </location>
</feature>
<protein>
    <submittedName>
        <fullName evidence="2">Cupin domain-containing protein</fullName>
    </submittedName>
</protein>
<dbReference type="PANTHER" id="PTHR38599:SF1">
    <property type="entry name" value="CUPIN DOMAIN PROTEIN (AFU_ORTHOLOGUE AFUA_3G13620)"/>
    <property type="match status" value="1"/>
</dbReference>
<evidence type="ECO:0000313" key="3">
    <source>
        <dbReference type="Proteomes" id="UP001385892"/>
    </source>
</evidence>
<keyword evidence="1" id="KW-0732">Signal</keyword>
<dbReference type="Gene3D" id="2.60.120.10">
    <property type="entry name" value="Jelly Rolls"/>
    <property type="match status" value="1"/>
</dbReference>
<feature type="signal peptide" evidence="1">
    <location>
        <begin position="1"/>
        <end position="21"/>
    </location>
</feature>
<dbReference type="InterPro" id="IPR011051">
    <property type="entry name" value="RmlC_Cupin_sf"/>
</dbReference>
<evidence type="ECO:0000256" key="1">
    <source>
        <dbReference type="SAM" id="SignalP"/>
    </source>
</evidence>
<dbReference type="Proteomes" id="UP001385892">
    <property type="component" value="Unassembled WGS sequence"/>
</dbReference>
<evidence type="ECO:0000313" key="2">
    <source>
        <dbReference type="EMBL" id="MEJ8848545.1"/>
    </source>
</evidence>
<name>A0ABU8WLY3_9BURK</name>
<dbReference type="InterPro" id="IPR014710">
    <property type="entry name" value="RmlC-like_jellyroll"/>
</dbReference>
<keyword evidence="3" id="KW-1185">Reference proteome</keyword>
<gene>
    <name evidence="2" type="ORF">WKW82_17935</name>
</gene>
<proteinExistence type="predicted"/>
<dbReference type="EMBL" id="JBBKZT010000008">
    <property type="protein sequence ID" value="MEJ8848545.1"/>
    <property type="molecule type" value="Genomic_DNA"/>
</dbReference>
<comment type="caution">
    <text evidence="2">The sequence shown here is derived from an EMBL/GenBank/DDBJ whole genome shotgun (WGS) entry which is preliminary data.</text>
</comment>
<dbReference type="PANTHER" id="PTHR38599">
    <property type="entry name" value="CUPIN DOMAIN PROTEIN (AFU_ORTHOLOGUE AFUA_3G13620)"/>
    <property type="match status" value="1"/>
</dbReference>
<accession>A0ABU8WLY3</accession>
<dbReference type="RefSeq" id="WP_340343680.1">
    <property type="nucleotide sequence ID" value="NZ_JBBKZT010000008.1"/>
</dbReference>
<reference evidence="2 3" key="1">
    <citation type="submission" date="2024-03" db="EMBL/GenBank/DDBJ databases">
        <title>Novel species of the genus Variovorax.</title>
        <authorList>
            <person name="Liu Q."/>
            <person name="Xin Y.-H."/>
        </authorList>
    </citation>
    <scope>NUCLEOTIDE SEQUENCE [LARGE SCALE GENOMIC DNA]</scope>
    <source>
        <strain evidence="2 3">KACC 18900</strain>
    </source>
</reference>
<organism evidence="2 3">
    <name type="scientific">Variovorax rhizosphaerae</name>
    <dbReference type="NCBI Taxonomy" id="1836200"/>
    <lineage>
        <taxon>Bacteria</taxon>
        <taxon>Pseudomonadati</taxon>
        <taxon>Pseudomonadota</taxon>
        <taxon>Betaproteobacteria</taxon>
        <taxon>Burkholderiales</taxon>
        <taxon>Comamonadaceae</taxon>
        <taxon>Variovorax</taxon>
    </lineage>
</organism>
<sequence>MVADRFLAVATAILFSFAVQAPAQTSLVPGNVKELARADLSGAPDMEVITSRIEWKPGESVSRHIHPGIETGVVLQGAMIQPPGKEPVMFPTGAPLMNLRGVAHGGFAVVGDTSLILLTVHIVDKGKPVYQPPN</sequence>
<dbReference type="SUPFAM" id="SSF51182">
    <property type="entry name" value="RmlC-like cupins"/>
    <property type="match status" value="1"/>
</dbReference>